<proteinExistence type="predicted"/>
<organism evidence="2 3">
    <name type="scientific">Cladobotryum mycophilum</name>
    <dbReference type="NCBI Taxonomy" id="491253"/>
    <lineage>
        <taxon>Eukaryota</taxon>
        <taxon>Fungi</taxon>
        <taxon>Dikarya</taxon>
        <taxon>Ascomycota</taxon>
        <taxon>Pezizomycotina</taxon>
        <taxon>Sordariomycetes</taxon>
        <taxon>Hypocreomycetidae</taxon>
        <taxon>Hypocreales</taxon>
        <taxon>Hypocreaceae</taxon>
        <taxon>Cladobotryum</taxon>
    </lineage>
</organism>
<accession>A0ABR0STZ0</accession>
<name>A0ABR0STZ0_9HYPO</name>
<feature type="region of interest" description="Disordered" evidence="1">
    <location>
        <begin position="1"/>
        <end position="35"/>
    </location>
</feature>
<evidence type="ECO:0000313" key="2">
    <source>
        <dbReference type="EMBL" id="KAK5995637.1"/>
    </source>
</evidence>
<dbReference type="Proteomes" id="UP001338125">
    <property type="component" value="Unassembled WGS sequence"/>
</dbReference>
<evidence type="ECO:0000256" key="1">
    <source>
        <dbReference type="SAM" id="MobiDB-lite"/>
    </source>
</evidence>
<gene>
    <name evidence="2" type="ORF">PT974_04051</name>
</gene>
<feature type="compositionally biased region" description="Polar residues" evidence="1">
    <location>
        <begin position="7"/>
        <end position="24"/>
    </location>
</feature>
<sequence length="80" mass="8547">MSGVRPRSSSSMEVCVGDSSSSNKGHTKSADDISVSLENVHLGNEVDPQQEEACAYAGTQFSADLPRLPLDIDSDLEHIQ</sequence>
<comment type="caution">
    <text evidence="2">The sequence shown here is derived from an EMBL/GenBank/DDBJ whole genome shotgun (WGS) entry which is preliminary data.</text>
</comment>
<dbReference type="EMBL" id="JAVFKD010000004">
    <property type="protein sequence ID" value="KAK5995637.1"/>
    <property type="molecule type" value="Genomic_DNA"/>
</dbReference>
<evidence type="ECO:0000313" key="3">
    <source>
        <dbReference type="Proteomes" id="UP001338125"/>
    </source>
</evidence>
<protein>
    <submittedName>
        <fullName evidence="2">Uncharacterized protein</fullName>
    </submittedName>
</protein>
<keyword evidence="3" id="KW-1185">Reference proteome</keyword>
<reference evidence="2 3" key="1">
    <citation type="submission" date="2024-01" db="EMBL/GenBank/DDBJ databases">
        <title>Complete genome of Cladobotryum mycophilum ATHUM6906.</title>
        <authorList>
            <person name="Christinaki A.C."/>
            <person name="Myridakis A.I."/>
            <person name="Kouvelis V.N."/>
        </authorList>
    </citation>
    <scope>NUCLEOTIDE SEQUENCE [LARGE SCALE GENOMIC DNA]</scope>
    <source>
        <strain evidence="2 3">ATHUM6906</strain>
    </source>
</reference>